<reference evidence="7 9" key="2">
    <citation type="submission" date="2020-12" db="EMBL/GenBank/DDBJ databases">
        <title>Complete genome sequence of lactococcus lactis subsp. cremoris strain EPSC and strain G3-2.</title>
        <authorList>
            <person name="Kita K."/>
            <person name="Ishikawa S."/>
        </authorList>
    </citation>
    <scope>NUCLEOTIDE SEQUENCE [LARGE SCALE GENOMIC DNA]</scope>
    <source>
        <strain evidence="7 9">EPSC</strain>
    </source>
</reference>
<keyword evidence="4" id="KW-0229">DNA integration</keyword>
<feature type="domain" description="Tyr recombinase" evidence="5">
    <location>
        <begin position="100"/>
        <end position="248"/>
    </location>
</feature>
<dbReference type="GO" id="GO:0009037">
    <property type="term" value="F:tyrosine-based site-specific recombinase activity"/>
    <property type="evidence" value="ECO:0007669"/>
    <property type="project" value="UniProtKB-UniRule"/>
</dbReference>
<dbReference type="InterPro" id="IPR013762">
    <property type="entry name" value="Integrase-like_cat_sf"/>
</dbReference>
<dbReference type="InterPro" id="IPR020876">
    <property type="entry name" value="Tyrosine_recombinase_XerD-like"/>
</dbReference>
<dbReference type="InterPro" id="IPR002104">
    <property type="entry name" value="Integrase_catalytic"/>
</dbReference>
<sequence>MPSLTTLQNIMKLPNEIEEYLVSRNFSENTRSNYYYDLVYLQAFFEDKSVTQEALELYKHQLSKLSPAAQRRKISSANQYFLFLYENKKINQFFKIKQVVQKKTQSSESYHPMIKEFPEFYGPLSCPGQFLALLILEFGLNFAEIQKLKWENFNWNFKYLTIEKAGIKRVLPIREKFAIRVKAIKNADELFAKSRQFLYTELKKFTNYSSKEIREQYILHQVKAGKTIYELANLLGLSTITTLEKYYR</sequence>
<evidence type="ECO:0000256" key="4">
    <source>
        <dbReference type="HAMAP-Rule" id="MF_01817"/>
    </source>
</evidence>
<evidence type="ECO:0000259" key="6">
    <source>
        <dbReference type="PROSITE" id="PS51900"/>
    </source>
</evidence>
<dbReference type="GO" id="GO:0006313">
    <property type="term" value="P:DNA transposition"/>
    <property type="evidence" value="ECO:0007669"/>
    <property type="project" value="UniProtKB-UniRule"/>
</dbReference>
<evidence type="ECO:0000313" key="7">
    <source>
        <dbReference type="EMBL" id="BCO05021.1"/>
    </source>
</evidence>
<protein>
    <recommendedName>
        <fullName evidence="4">Tyrosine recombinase XerD-like</fullName>
    </recommendedName>
</protein>
<dbReference type="InterPro" id="IPR011010">
    <property type="entry name" value="DNA_brk_join_enz"/>
</dbReference>
<comment type="function">
    <text evidence="4">Putative tyrosine recombinase. Not involved in the cutting and rejoining of the recombining DNA molecules on dif(SL) site.</text>
</comment>
<proteinExistence type="inferred from homology"/>
<reference evidence="8" key="1">
    <citation type="journal article" date="2020" name="Mol. Microbiol.">
        <title>The CWPS Rubik's cube: Linking diversity of cell wall polysaccharide structures with the encoded biosynthetic machinery of selected Lactococcus lactis strains.</title>
        <authorList>
            <person name="Mahony J."/>
            <person name="Frantzen C."/>
            <person name="Vinogradov E."/>
            <person name="Sadovskaya I."/>
            <person name="Theodorou I."/>
            <person name="Kelleher P."/>
            <person name="Chapot-Chartier M.P."/>
            <person name="Cambillau C."/>
            <person name="Holo H."/>
            <person name="van Sinderen D."/>
        </authorList>
    </citation>
    <scope>NUCLEOTIDE SEQUENCE</scope>
    <source>
        <strain evidence="8">1196</strain>
    </source>
</reference>
<evidence type="ECO:0000313" key="10">
    <source>
        <dbReference type="Proteomes" id="UP000663552"/>
    </source>
</evidence>
<accession>A0A2Z5Z7V6</accession>
<dbReference type="Gene3D" id="1.10.150.130">
    <property type="match status" value="1"/>
</dbReference>
<keyword evidence="2 4" id="KW-0238">DNA-binding</keyword>
<dbReference type="Proteomes" id="UP000595253">
    <property type="component" value="Chromosome"/>
</dbReference>
<evidence type="ECO:0000256" key="1">
    <source>
        <dbReference type="ARBA" id="ARBA00022490"/>
    </source>
</evidence>
<dbReference type="NCBIfam" id="NF002685">
    <property type="entry name" value="PRK02436.1"/>
    <property type="match status" value="1"/>
</dbReference>
<evidence type="ECO:0000313" key="9">
    <source>
        <dbReference type="Proteomes" id="UP000595253"/>
    </source>
</evidence>
<dbReference type="PROSITE" id="PS51900">
    <property type="entry name" value="CB"/>
    <property type="match status" value="1"/>
</dbReference>
<evidence type="ECO:0000259" key="5">
    <source>
        <dbReference type="PROSITE" id="PS51898"/>
    </source>
</evidence>
<dbReference type="CDD" id="cd01190">
    <property type="entry name" value="INT_StrepXerD_C_like"/>
    <property type="match status" value="1"/>
</dbReference>
<dbReference type="GO" id="GO:0003677">
    <property type="term" value="F:DNA binding"/>
    <property type="evidence" value="ECO:0007669"/>
    <property type="project" value="UniProtKB-UniRule"/>
</dbReference>
<dbReference type="Proteomes" id="UP000663552">
    <property type="component" value="Chromosome"/>
</dbReference>
<dbReference type="GO" id="GO:0005737">
    <property type="term" value="C:cytoplasm"/>
    <property type="evidence" value="ECO:0007669"/>
    <property type="project" value="UniProtKB-SubCell"/>
</dbReference>
<dbReference type="SUPFAM" id="SSF56349">
    <property type="entry name" value="DNA breaking-rejoining enzymes"/>
    <property type="match status" value="1"/>
</dbReference>
<gene>
    <name evidence="7" type="primary">ynbA</name>
    <name evidence="8" type="ORF">LL1196_1310</name>
    <name evidence="7" type="ORF">LLC_02610</name>
</gene>
<organism evidence="8 10">
    <name type="scientific">Lactococcus lactis subsp. cremoris</name>
    <name type="common">Streptococcus cremoris</name>
    <dbReference type="NCBI Taxonomy" id="1359"/>
    <lineage>
        <taxon>Bacteria</taxon>
        <taxon>Bacillati</taxon>
        <taxon>Bacillota</taxon>
        <taxon>Bacilli</taxon>
        <taxon>Lactobacillales</taxon>
        <taxon>Streptococcaceae</taxon>
        <taxon>Lactococcus</taxon>
    </lineage>
</organism>
<comment type="subcellular location">
    <subcellularLocation>
        <location evidence="4">Cytoplasm</location>
    </subcellularLocation>
</comment>
<dbReference type="Gene3D" id="1.10.443.10">
    <property type="entry name" value="Intergrase catalytic core"/>
    <property type="match status" value="1"/>
</dbReference>
<feature type="active site" description="O-(3'-phospho-DNA)-tyrosine intermediate" evidence="4">
    <location>
        <position position="246"/>
    </location>
</feature>
<dbReference type="EMBL" id="CP032148">
    <property type="protein sequence ID" value="QSD62941.1"/>
    <property type="molecule type" value="Genomic_DNA"/>
</dbReference>
<evidence type="ECO:0000256" key="2">
    <source>
        <dbReference type="ARBA" id="ARBA00023125"/>
    </source>
</evidence>
<feature type="domain" description="Core-binding (CB)" evidence="6">
    <location>
        <begin position="11"/>
        <end position="85"/>
    </location>
</feature>
<dbReference type="AlphaFoldDB" id="A0A2Z5Z7V6"/>
<dbReference type="PROSITE" id="PS51898">
    <property type="entry name" value="TYR_RECOMBINASE"/>
    <property type="match status" value="1"/>
</dbReference>
<evidence type="ECO:0000256" key="3">
    <source>
        <dbReference type="ARBA" id="ARBA00023172"/>
    </source>
</evidence>
<dbReference type="HAMAP" id="MF_01817">
    <property type="entry name" value="Recomb_XerD_like"/>
    <property type="match status" value="1"/>
</dbReference>
<keyword evidence="1 4" id="KW-0963">Cytoplasm</keyword>
<name>A0A2Z5Z7V6_LACLC</name>
<comment type="similarity">
    <text evidence="4">Belongs to the 'phage' integrase family. XerD-like subfamily.</text>
</comment>
<keyword evidence="3 4" id="KW-0233">DNA recombination</keyword>
<dbReference type="EMBL" id="AP024222">
    <property type="protein sequence ID" value="BCO05021.1"/>
    <property type="molecule type" value="Genomic_DNA"/>
</dbReference>
<dbReference type="InterPro" id="IPR010998">
    <property type="entry name" value="Integrase_recombinase_N"/>
</dbReference>
<dbReference type="InterPro" id="IPR044068">
    <property type="entry name" value="CB"/>
</dbReference>
<evidence type="ECO:0000313" key="8">
    <source>
        <dbReference type="EMBL" id="QSD62941.1"/>
    </source>
</evidence>